<comment type="caution">
    <text evidence="3">The sequence shown here is derived from an EMBL/GenBank/DDBJ whole genome shotgun (WGS) entry which is preliminary data.</text>
</comment>
<dbReference type="GO" id="GO:0005525">
    <property type="term" value="F:GTP binding"/>
    <property type="evidence" value="ECO:0007669"/>
    <property type="project" value="InterPro"/>
</dbReference>
<dbReference type="CDD" id="cd00882">
    <property type="entry name" value="Ras_like_GTPase"/>
    <property type="match status" value="1"/>
</dbReference>
<dbReference type="PANTHER" id="PTHR14187">
    <property type="entry name" value="ALPHA KINASE/ELONGATION FACTOR 2 KINASE"/>
    <property type="match status" value="1"/>
</dbReference>
<evidence type="ECO:0000313" key="4">
    <source>
        <dbReference type="Proteomes" id="UP000663846"/>
    </source>
</evidence>
<protein>
    <recommendedName>
        <fullName evidence="2">G domain-containing protein</fullName>
    </recommendedName>
</protein>
<dbReference type="EMBL" id="CAJMWS010000342">
    <property type="protein sequence ID" value="CAE6435902.1"/>
    <property type="molecule type" value="Genomic_DNA"/>
</dbReference>
<name>A0A8H3AT35_9AGAM</name>
<evidence type="ECO:0000313" key="3">
    <source>
        <dbReference type="EMBL" id="CAE6435902.1"/>
    </source>
</evidence>
<dbReference type="Gene3D" id="3.30.420.40">
    <property type="match status" value="2"/>
</dbReference>
<dbReference type="InterPro" id="IPR006073">
    <property type="entry name" value="GTP-bd"/>
</dbReference>
<feature type="domain" description="G" evidence="2">
    <location>
        <begin position="665"/>
        <end position="721"/>
    </location>
</feature>
<dbReference type="Gene3D" id="3.90.640.10">
    <property type="entry name" value="Actin, Chain A, domain 4"/>
    <property type="match status" value="1"/>
</dbReference>
<gene>
    <name evidence="3" type="ORF">RDB_LOCUS120600</name>
</gene>
<feature type="non-terminal residue" evidence="3">
    <location>
        <position position="1"/>
    </location>
</feature>
<keyword evidence="1" id="KW-0175">Coiled coil</keyword>
<dbReference type="AlphaFoldDB" id="A0A8H3AT35"/>
<sequence>RQATTQYSPTDQLSRTRKGVMDYSRGSVEAVAKPFRGPWDAEDKIVLGIDIGTTQSGVAFAFLQTGESQVIHRVTKWPGQEAAHQQGKVPSLVWYDSEKKAVSFGAEALSPEAEEQAEENNWTLARYFKLNLHPDDMKAKHELTFEPLPPGVPLQKIYSDFLGYLLLNTRSYFEDRIVDGKRIWKRYSPEMEVIIAHPNGWGIREQTFLRNAAVDAKLVGSGHATNKIRFVTEAEASVHFCIYHTNLGNRLQPGANFAVCDAGGSTIDTTLYSVVSARPMLKIEEKRASACVQAGAIFVDAGAERYLKSVLRTADLYGRTVDECCKDGVKDFECFSKRSFSDETKEYHIKIADSRLNNPSIATRRGRMTLPGSTLKSFFGPCTNEIFASVDEQIENLNVPHILLVGGFGDSPYLRNEFKNRYEPRGCQVTLTNDSTSKAVADGAVIWSSLSSVVSRAPRSSFGITTNVRYSSWLQEHQRRTPFILADGHQWVSGCWSSIVTKGISLDAHAVCRQSFSRVYNTSTPNLSIFEVQLLSYASDDNTPWSKSPQDLLLPGFKNVCRISANLNSLSGALERKTGNDGKVYWYLAFKVCIRFGGTELEAYLEWKEHPPFGGPSYSVEFTSIKLLVMLFGLFGSSPQPEHYDLGQPLTGDPKQQTQQQPAVILVLGRSGSGKSYLIDAASRKELNQSMARHEATIDVVSRRVVFSKGTYRLVDTPGFDNMKMSDVEICASIIRYLRTSVRHGINGVVYIHQSGDSLRSESFCKYLTAISQIFFGNLGLSRLTILVRNVEPHSPTNTHIVEDRQNTISTLGKLSALGANIVTTDNHTKDFINTIEAYARTYPVLLPVQYNRPNITGDLEMILYKTPLQTHASNQEQLITGFYERKLHDLHLILDNRENSLVKYRDALHQLEKVRGDLQEAGSNLRQQLQQMQHEYSSLRSQLQLQENFEQGDIVQELEDLNRHVDDISRSISAYLTDNHVLPMFGKDPAEVTSKDARNLPSLLELLGVGEGKYSLILSPEGKGLEIESFLDFTIRHMLCELLVTAVFRPFHPSINSEQSAALLHAYDDIQKRGKTSNKFGKMALIYF</sequence>
<dbReference type="PANTHER" id="PTHR14187:SF5">
    <property type="entry name" value="HEAT SHOCK 70 KDA PROTEIN 12A"/>
    <property type="match status" value="1"/>
</dbReference>
<dbReference type="SUPFAM" id="SSF53067">
    <property type="entry name" value="Actin-like ATPase domain"/>
    <property type="match status" value="2"/>
</dbReference>
<dbReference type="Pfam" id="PF01926">
    <property type="entry name" value="MMR_HSR1"/>
    <property type="match status" value="1"/>
</dbReference>
<dbReference type="InterPro" id="IPR027417">
    <property type="entry name" value="P-loop_NTPase"/>
</dbReference>
<reference evidence="3" key="1">
    <citation type="submission" date="2021-01" db="EMBL/GenBank/DDBJ databases">
        <authorList>
            <person name="Kaushik A."/>
        </authorList>
    </citation>
    <scope>NUCLEOTIDE SEQUENCE</scope>
    <source>
        <strain evidence="3">AG1-1C</strain>
    </source>
</reference>
<dbReference type="Proteomes" id="UP000663846">
    <property type="component" value="Unassembled WGS sequence"/>
</dbReference>
<dbReference type="Gene3D" id="3.40.50.300">
    <property type="entry name" value="P-loop containing nucleotide triphosphate hydrolases"/>
    <property type="match status" value="1"/>
</dbReference>
<feature type="coiled-coil region" evidence="1">
    <location>
        <begin position="895"/>
        <end position="943"/>
    </location>
</feature>
<organism evidence="3 4">
    <name type="scientific">Rhizoctonia solani</name>
    <dbReference type="NCBI Taxonomy" id="456999"/>
    <lineage>
        <taxon>Eukaryota</taxon>
        <taxon>Fungi</taxon>
        <taxon>Dikarya</taxon>
        <taxon>Basidiomycota</taxon>
        <taxon>Agaricomycotina</taxon>
        <taxon>Agaricomycetes</taxon>
        <taxon>Cantharellales</taxon>
        <taxon>Ceratobasidiaceae</taxon>
        <taxon>Rhizoctonia</taxon>
    </lineage>
</organism>
<dbReference type="SUPFAM" id="SSF52540">
    <property type="entry name" value="P-loop containing nucleoside triphosphate hydrolases"/>
    <property type="match status" value="1"/>
</dbReference>
<evidence type="ECO:0000256" key="1">
    <source>
        <dbReference type="SAM" id="Coils"/>
    </source>
</evidence>
<accession>A0A8H3AT35</accession>
<evidence type="ECO:0000259" key="2">
    <source>
        <dbReference type="Pfam" id="PF01926"/>
    </source>
</evidence>
<dbReference type="CDD" id="cd10170">
    <property type="entry name" value="ASKHA_NBD_HSP70"/>
    <property type="match status" value="1"/>
</dbReference>
<dbReference type="InterPro" id="IPR043129">
    <property type="entry name" value="ATPase_NBD"/>
</dbReference>
<proteinExistence type="predicted"/>